<feature type="domain" description="BioF2-like acetyltransferase" evidence="7">
    <location>
        <begin position="159"/>
        <end position="284"/>
    </location>
</feature>
<keyword evidence="6" id="KW-0961">Cell wall biogenesis/degradation</keyword>
<dbReference type="EMBL" id="MHCX01000043">
    <property type="protein sequence ID" value="OGY28809.1"/>
    <property type="molecule type" value="Genomic_DNA"/>
</dbReference>
<accession>A0A1G1WM79</accession>
<evidence type="ECO:0000256" key="6">
    <source>
        <dbReference type="ARBA" id="ARBA00023316"/>
    </source>
</evidence>
<name>A0A1G1WM79_9BACT</name>
<keyword evidence="4" id="KW-0573">Peptidoglycan synthesis</keyword>
<dbReference type="SUPFAM" id="SSF55729">
    <property type="entry name" value="Acyl-CoA N-acyltransferases (Nat)"/>
    <property type="match status" value="2"/>
</dbReference>
<dbReference type="Gene3D" id="3.40.630.30">
    <property type="match status" value="2"/>
</dbReference>
<evidence type="ECO:0000256" key="1">
    <source>
        <dbReference type="ARBA" id="ARBA00009943"/>
    </source>
</evidence>
<dbReference type="GO" id="GO:0016755">
    <property type="term" value="F:aminoacyltransferase activity"/>
    <property type="evidence" value="ECO:0007669"/>
    <property type="project" value="InterPro"/>
</dbReference>
<protein>
    <recommendedName>
        <fullName evidence="7">BioF2-like acetyltransferase domain-containing protein</fullName>
    </recommendedName>
</protein>
<keyword evidence="5" id="KW-0012">Acyltransferase</keyword>
<dbReference type="GO" id="GO:0071555">
    <property type="term" value="P:cell wall organization"/>
    <property type="evidence" value="ECO:0007669"/>
    <property type="project" value="UniProtKB-KW"/>
</dbReference>
<evidence type="ECO:0000256" key="4">
    <source>
        <dbReference type="ARBA" id="ARBA00022984"/>
    </source>
</evidence>
<dbReference type="Pfam" id="PF02388">
    <property type="entry name" value="FemAB"/>
    <property type="match status" value="1"/>
</dbReference>
<dbReference type="InterPro" id="IPR003447">
    <property type="entry name" value="FEMABX"/>
</dbReference>
<dbReference type="Proteomes" id="UP000177821">
    <property type="component" value="Unassembled WGS sequence"/>
</dbReference>
<organism evidence="8 9">
    <name type="scientific">Candidatus Woykebacteria bacterium RIFCSPHIGHO2_02_FULL_43_16b</name>
    <dbReference type="NCBI Taxonomy" id="1802601"/>
    <lineage>
        <taxon>Bacteria</taxon>
        <taxon>Candidatus Woykeibacteriota</taxon>
    </lineage>
</organism>
<dbReference type="AlphaFoldDB" id="A0A1G1WM79"/>
<sequence length="346" mass="39437">MVREVGPEQKEDWDNLVACNPSGHILQSWDWGEFKKTMGNTPHRLGVFDRDALVGVAQYTTHPVPYTDKFIGYLPKGPVVGSPEALGEILEGLKTSAQKNNCVFLKIEPNIPAGLGEWEKVFSTKGLVVSEKEIFAKHTLYLDLTKSEEELLSSMHEKWRYNIRLSERKEVVVSEQNDQHGIETFIRLQKQTAKRNKFFVHTDQYYRNLWLTLQPTGAARILLASVNGKTLAAWMLFKFGNTLYYPYGASADEGREVMPSHALMWGAIKLGKQLGCSKFDLWGAAGPDAPENDPWIGFTRFKQGFNPTLVSFVGAYDLVIEPSWYRVLTFADKVRWFWLRVIRTVL</sequence>
<reference evidence="8 9" key="1">
    <citation type="journal article" date="2016" name="Nat. Commun.">
        <title>Thousands of microbial genomes shed light on interconnected biogeochemical processes in an aquifer system.</title>
        <authorList>
            <person name="Anantharaman K."/>
            <person name="Brown C.T."/>
            <person name="Hug L.A."/>
            <person name="Sharon I."/>
            <person name="Castelle C.J."/>
            <person name="Probst A.J."/>
            <person name="Thomas B.C."/>
            <person name="Singh A."/>
            <person name="Wilkins M.J."/>
            <person name="Karaoz U."/>
            <person name="Brodie E.L."/>
            <person name="Williams K.H."/>
            <person name="Hubbard S.S."/>
            <person name="Banfield J.F."/>
        </authorList>
    </citation>
    <scope>NUCLEOTIDE SEQUENCE [LARGE SCALE GENOMIC DNA]</scope>
</reference>
<dbReference type="PROSITE" id="PS51191">
    <property type="entry name" value="FEMABX"/>
    <property type="match status" value="1"/>
</dbReference>
<evidence type="ECO:0000313" key="9">
    <source>
        <dbReference type="Proteomes" id="UP000177821"/>
    </source>
</evidence>
<dbReference type="GO" id="GO:0008360">
    <property type="term" value="P:regulation of cell shape"/>
    <property type="evidence" value="ECO:0007669"/>
    <property type="project" value="UniProtKB-KW"/>
</dbReference>
<proteinExistence type="inferred from homology"/>
<dbReference type="PANTHER" id="PTHR36174:SF1">
    <property type="entry name" value="LIPID II:GLYCINE GLYCYLTRANSFERASE"/>
    <property type="match status" value="1"/>
</dbReference>
<dbReference type="InterPro" id="IPR038740">
    <property type="entry name" value="BioF2-like_GNAT_dom"/>
</dbReference>
<dbReference type="PANTHER" id="PTHR36174">
    <property type="entry name" value="LIPID II:GLYCINE GLYCYLTRANSFERASE"/>
    <property type="match status" value="1"/>
</dbReference>
<keyword evidence="3" id="KW-0133">Cell shape</keyword>
<dbReference type="Pfam" id="PF13480">
    <property type="entry name" value="Acetyltransf_6"/>
    <property type="match status" value="1"/>
</dbReference>
<gene>
    <name evidence="8" type="ORF">A3J50_03585</name>
</gene>
<keyword evidence="2" id="KW-0808">Transferase</keyword>
<evidence type="ECO:0000256" key="5">
    <source>
        <dbReference type="ARBA" id="ARBA00023315"/>
    </source>
</evidence>
<comment type="caution">
    <text evidence="8">The sequence shown here is derived from an EMBL/GenBank/DDBJ whole genome shotgun (WGS) entry which is preliminary data.</text>
</comment>
<evidence type="ECO:0000256" key="3">
    <source>
        <dbReference type="ARBA" id="ARBA00022960"/>
    </source>
</evidence>
<evidence type="ECO:0000256" key="2">
    <source>
        <dbReference type="ARBA" id="ARBA00022679"/>
    </source>
</evidence>
<dbReference type="InterPro" id="IPR016181">
    <property type="entry name" value="Acyl_CoA_acyltransferase"/>
</dbReference>
<evidence type="ECO:0000313" key="8">
    <source>
        <dbReference type="EMBL" id="OGY28809.1"/>
    </source>
</evidence>
<dbReference type="GO" id="GO:0009252">
    <property type="term" value="P:peptidoglycan biosynthetic process"/>
    <property type="evidence" value="ECO:0007669"/>
    <property type="project" value="UniProtKB-KW"/>
</dbReference>
<evidence type="ECO:0000259" key="7">
    <source>
        <dbReference type="Pfam" id="PF13480"/>
    </source>
</evidence>
<comment type="similarity">
    <text evidence="1">Belongs to the FemABX family.</text>
</comment>
<dbReference type="InterPro" id="IPR050644">
    <property type="entry name" value="PG_Glycine_Bridge_Synth"/>
</dbReference>